<evidence type="ECO:0000256" key="7">
    <source>
        <dbReference type="ARBA" id="ARBA00023157"/>
    </source>
</evidence>
<evidence type="ECO:0000256" key="3">
    <source>
        <dbReference type="ARBA" id="ARBA00011233"/>
    </source>
</evidence>
<dbReference type="PROSITE" id="PS50022">
    <property type="entry name" value="FA58C_3"/>
    <property type="match status" value="1"/>
</dbReference>
<dbReference type="EMBL" id="JAIMFO010000004">
    <property type="protein sequence ID" value="MBY4796901.1"/>
    <property type="molecule type" value="Genomic_DNA"/>
</dbReference>
<evidence type="ECO:0000256" key="5">
    <source>
        <dbReference type="ARBA" id="ARBA00022734"/>
    </source>
</evidence>
<dbReference type="InterPro" id="IPR000421">
    <property type="entry name" value="FA58C"/>
</dbReference>
<evidence type="ECO:0000313" key="10">
    <source>
        <dbReference type="Proteomes" id="UP000700908"/>
    </source>
</evidence>
<evidence type="ECO:0000256" key="2">
    <source>
        <dbReference type="ARBA" id="ARBA00010147"/>
    </source>
</evidence>
<sequence>MWSVNGNFDASQSWKQGELALANWLSEHYCVNPDDTELRETTVVLYAKPGAEHPHLVISGSEGRYRYEDAWDPESGQYTLHIHHNGAVQITLNAAGDGPVEVPNPDPFGANRENLARGKHATQSSTAYRAPAALAVDGNRKGDFAGHSFTHTGTAEPAWWQVDLGSDIKISDIYLFNRTDTESQRFSNYDVEILNGAGTVVWSEHQDGFPISSKVFSVGGVVGRTVRIRLLGAGVPLSLAEVEVYASVDQ</sequence>
<feature type="domain" description="F5/8 type C" evidence="8">
    <location>
        <begin position="102"/>
        <end position="247"/>
    </location>
</feature>
<dbReference type="InterPro" id="IPR051941">
    <property type="entry name" value="BG_Antigen-Binding_Lectin"/>
</dbReference>
<keyword evidence="4" id="KW-0479">Metal-binding</keyword>
<dbReference type="PANTHER" id="PTHR45713:SF6">
    <property type="entry name" value="F5_8 TYPE C DOMAIN-CONTAINING PROTEIN"/>
    <property type="match status" value="1"/>
</dbReference>
<protein>
    <submittedName>
        <fullName evidence="9">Discoidin domain-containing protein</fullName>
    </submittedName>
</protein>
<dbReference type="Gene3D" id="3.20.20.80">
    <property type="entry name" value="Glycosidases"/>
    <property type="match status" value="1"/>
</dbReference>
<dbReference type="PANTHER" id="PTHR45713">
    <property type="entry name" value="FTP DOMAIN-CONTAINING PROTEIN"/>
    <property type="match status" value="1"/>
</dbReference>
<dbReference type="Pfam" id="PF22633">
    <property type="entry name" value="F5_F8_type_C_2"/>
    <property type="match status" value="1"/>
</dbReference>
<comment type="function">
    <text evidence="1">Acts as a defensive agent. Recognizes blood group fucosylated oligosaccharides including A, B, H and Lewis B-type antigens. Does not recognize Lewis A antigen and has low affinity for monovalent haptens.</text>
</comment>
<evidence type="ECO:0000259" key="8">
    <source>
        <dbReference type="PROSITE" id="PS50022"/>
    </source>
</evidence>
<dbReference type="SMART" id="SM00607">
    <property type="entry name" value="FTP"/>
    <property type="match status" value="1"/>
</dbReference>
<dbReference type="InterPro" id="IPR006585">
    <property type="entry name" value="FTP1"/>
</dbReference>
<reference evidence="9 10" key="1">
    <citation type="submission" date="2021-08" db="EMBL/GenBank/DDBJ databases">
        <title>Collinsella faecalis sp. nov. isolated from swine faeces.</title>
        <authorList>
            <person name="Oh B.S."/>
            <person name="Lee J.H."/>
        </authorList>
    </citation>
    <scope>NUCLEOTIDE SEQUENCE [LARGE SCALE GENOMIC DNA]</scope>
    <source>
        <strain evidence="9 10">AGMB00827</strain>
    </source>
</reference>
<keyword evidence="5" id="KW-0430">Lectin</keyword>
<dbReference type="InterPro" id="IPR008979">
    <property type="entry name" value="Galactose-bd-like_sf"/>
</dbReference>
<gene>
    <name evidence="9" type="ORF">K6V98_00775</name>
</gene>
<comment type="caution">
    <text evidence="9">The sequence shown here is derived from an EMBL/GenBank/DDBJ whole genome shotgun (WGS) entry which is preliminary data.</text>
</comment>
<dbReference type="Gene3D" id="2.60.120.260">
    <property type="entry name" value="Galactose-binding domain-like"/>
    <property type="match status" value="1"/>
</dbReference>
<dbReference type="SUPFAM" id="SSF49785">
    <property type="entry name" value="Galactose-binding domain-like"/>
    <property type="match status" value="1"/>
</dbReference>
<evidence type="ECO:0000256" key="1">
    <source>
        <dbReference type="ARBA" id="ARBA00002219"/>
    </source>
</evidence>
<evidence type="ECO:0000313" key="9">
    <source>
        <dbReference type="EMBL" id="MBY4796901.1"/>
    </source>
</evidence>
<organism evidence="9 10">
    <name type="scientific">Collinsella ureilytica</name>
    <dbReference type="NCBI Taxonomy" id="2869515"/>
    <lineage>
        <taxon>Bacteria</taxon>
        <taxon>Bacillati</taxon>
        <taxon>Actinomycetota</taxon>
        <taxon>Coriobacteriia</taxon>
        <taxon>Coriobacteriales</taxon>
        <taxon>Coriobacteriaceae</taxon>
        <taxon>Collinsella</taxon>
    </lineage>
</organism>
<comment type="similarity">
    <text evidence="2">Belongs to the fucolectin family.</text>
</comment>
<keyword evidence="6" id="KW-0106">Calcium</keyword>
<evidence type="ECO:0000256" key="6">
    <source>
        <dbReference type="ARBA" id="ARBA00022837"/>
    </source>
</evidence>
<proteinExistence type="inferred from homology"/>
<dbReference type="Pfam" id="PF08307">
    <property type="entry name" value="Glyco_hydro_98C"/>
    <property type="match status" value="1"/>
</dbReference>
<comment type="subunit">
    <text evidence="3">Homotrimer.</text>
</comment>
<evidence type="ECO:0000256" key="4">
    <source>
        <dbReference type="ARBA" id="ARBA00022723"/>
    </source>
</evidence>
<dbReference type="Gene3D" id="2.60.220.10">
    <property type="entry name" value="Polysaccharide lyase family 8-like, C-terminal"/>
    <property type="match status" value="1"/>
</dbReference>
<keyword evidence="7" id="KW-1015">Disulfide bond</keyword>
<dbReference type="Proteomes" id="UP000700908">
    <property type="component" value="Unassembled WGS sequence"/>
</dbReference>
<keyword evidence="10" id="KW-1185">Reference proteome</keyword>
<name>A0ABS7MHR8_9ACTN</name>
<accession>A0ABS7MHR8</accession>
<dbReference type="InterPro" id="IPR011071">
    <property type="entry name" value="Lyase_8-like_C"/>
</dbReference>
<dbReference type="InterPro" id="IPR013190">
    <property type="entry name" value="GH98_C"/>
</dbReference>